<reference evidence="2 3" key="2">
    <citation type="submission" date="2024-07" db="EMBL/GenBank/DDBJ databases">
        <authorList>
            <person name="Akdeniz Z."/>
        </authorList>
    </citation>
    <scope>NUCLEOTIDE SEQUENCE [LARGE SCALE GENOMIC DNA]</scope>
</reference>
<dbReference type="AlphaFoldDB" id="A0AA86TUE5"/>
<name>A0AA86TUE5_9EUKA</name>
<evidence type="ECO:0000313" key="3">
    <source>
        <dbReference type="Proteomes" id="UP001642409"/>
    </source>
</evidence>
<dbReference type="EMBL" id="CAXDID020000003">
    <property type="protein sequence ID" value="CAL5972788.1"/>
    <property type="molecule type" value="Genomic_DNA"/>
</dbReference>
<gene>
    <name evidence="1" type="ORF">HINF_LOCUS15167</name>
    <name evidence="2" type="ORF">HINF_LOCUS2080</name>
</gene>
<reference evidence="1" key="1">
    <citation type="submission" date="2023-06" db="EMBL/GenBank/DDBJ databases">
        <authorList>
            <person name="Kurt Z."/>
        </authorList>
    </citation>
    <scope>NUCLEOTIDE SEQUENCE</scope>
</reference>
<accession>A0AA86TUE5</accession>
<keyword evidence="3" id="KW-1185">Reference proteome</keyword>
<dbReference type="EMBL" id="CATOUU010000380">
    <property type="protein sequence ID" value="CAI9927522.1"/>
    <property type="molecule type" value="Genomic_DNA"/>
</dbReference>
<protein>
    <submittedName>
        <fullName evidence="2">Hypothetical_protein</fullName>
    </submittedName>
</protein>
<comment type="caution">
    <text evidence="1">The sequence shown here is derived from an EMBL/GenBank/DDBJ whole genome shotgun (WGS) entry which is preliminary data.</text>
</comment>
<organism evidence="1">
    <name type="scientific">Hexamita inflata</name>
    <dbReference type="NCBI Taxonomy" id="28002"/>
    <lineage>
        <taxon>Eukaryota</taxon>
        <taxon>Metamonada</taxon>
        <taxon>Diplomonadida</taxon>
        <taxon>Hexamitidae</taxon>
        <taxon>Hexamitinae</taxon>
        <taxon>Hexamita</taxon>
    </lineage>
</organism>
<sequence length="114" mass="13603">MKELLNINRQQSHLSKIQQQVKIAKLKYCSYHSHDVQRGPSQQMLFFTFTIPTYYNTFPTKANQIFQRLLWLVFLTTVCNSNRSWVRLGSNLKAFRVVNCLNYITYIQLYVTFI</sequence>
<dbReference type="Proteomes" id="UP001642409">
    <property type="component" value="Unassembled WGS sequence"/>
</dbReference>
<proteinExistence type="predicted"/>
<evidence type="ECO:0000313" key="1">
    <source>
        <dbReference type="EMBL" id="CAI9927522.1"/>
    </source>
</evidence>
<evidence type="ECO:0000313" key="2">
    <source>
        <dbReference type="EMBL" id="CAL5972788.1"/>
    </source>
</evidence>